<comment type="caution">
    <text evidence="1">The sequence shown here is derived from an EMBL/GenBank/DDBJ whole genome shotgun (WGS) entry which is preliminary data.</text>
</comment>
<reference evidence="1" key="1">
    <citation type="journal article" date="2022" name="bioRxiv">
        <title>Sequencing and chromosome-scale assembly of the giantPleurodeles waltlgenome.</title>
        <authorList>
            <person name="Brown T."/>
            <person name="Elewa A."/>
            <person name="Iarovenko S."/>
            <person name="Subramanian E."/>
            <person name="Araus A.J."/>
            <person name="Petzold A."/>
            <person name="Susuki M."/>
            <person name="Suzuki K.-i.T."/>
            <person name="Hayashi T."/>
            <person name="Toyoda A."/>
            <person name="Oliveira C."/>
            <person name="Osipova E."/>
            <person name="Leigh N.D."/>
            <person name="Simon A."/>
            <person name="Yun M.H."/>
        </authorList>
    </citation>
    <scope>NUCLEOTIDE SEQUENCE</scope>
    <source>
        <strain evidence="1">20211129_DDA</strain>
        <tissue evidence="1">Liver</tissue>
    </source>
</reference>
<dbReference type="AlphaFoldDB" id="A0AAV7SZW5"/>
<gene>
    <name evidence="1" type="ORF">NDU88_001634</name>
</gene>
<evidence type="ECO:0008006" key="3">
    <source>
        <dbReference type="Google" id="ProtNLM"/>
    </source>
</evidence>
<evidence type="ECO:0000313" key="2">
    <source>
        <dbReference type="Proteomes" id="UP001066276"/>
    </source>
</evidence>
<dbReference type="Proteomes" id="UP001066276">
    <property type="component" value="Chromosome 4_1"/>
</dbReference>
<name>A0AAV7SZW5_PLEWA</name>
<sequence>MDCLRWQEVMAGRCEGSASCFFFLMWQRLPYMGPLGFFLLSATPLCTHDIERVALVLPVASPLFFFFFRRAASSVSLMGPLPPCGQSARCSTGPHPRAPVYSSAVFTRSLRALSPCLLFLQRRAHCSAAPLFPAKAQRVCCGFSGLVANLFYISNLVHHWDDPPFEASSLGNEIIHGQRWLMRNSLKAPNRPGLLFLPESPLPDSTISPL</sequence>
<dbReference type="EMBL" id="JANPWB010000007">
    <property type="protein sequence ID" value="KAJ1169743.1"/>
    <property type="molecule type" value="Genomic_DNA"/>
</dbReference>
<evidence type="ECO:0000313" key="1">
    <source>
        <dbReference type="EMBL" id="KAJ1169743.1"/>
    </source>
</evidence>
<keyword evidence="2" id="KW-1185">Reference proteome</keyword>
<proteinExistence type="predicted"/>
<accession>A0AAV7SZW5</accession>
<protein>
    <recommendedName>
        <fullName evidence="3">Transmembrane protein</fullName>
    </recommendedName>
</protein>
<organism evidence="1 2">
    <name type="scientific">Pleurodeles waltl</name>
    <name type="common">Iberian ribbed newt</name>
    <dbReference type="NCBI Taxonomy" id="8319"/>
    <lineage>
        <taxon>Eukaryota</taxon>
        <taxon>Metazoa</taxon>
        <taxon>Chordata</taxon>
        <taxon>Craniata</taxon>
        <taxon>Vertebrata</taxon>
        <taxon>Euteleostomi</taxon>
        <taxon>Amphibia</taxon>
        <taxon>Batrachia</taxon>
        <taxon>Caudata</taxon>
        <taxon>Salamandroidea</taxon>
        <taxon>Salamandridae</taxon>
        <taxon>Pleurodelinae</taxon>
        <taxon>Pleurodeles</taxon>
    </lineage>
</organism>